<dbReference type="SUPFAM" id="SSF69593">
    <property type="entry name" value="Glycerol-3-phosphate (1)-acyltransferase"/>
    <property type="match status" value="1"/>
</dbReference>
<evidence type="ECO:0000313" key="3">
    <source>
        <dbReference type="EMBL" id="SDD75133.1"/>
    </source>
</evidence>
<dbReference type="Proteomes" id="UP000199344">
    <property type="component" value="Unassembled WGS sequence"/>
</dbReference>
<dbReference type="InterPro" id="IPR045746">
    <property type="entry name" value="ACT14924-like_Acyltransf_dom"/>
</dbReference>
<evidence type="ECO:0000256" key="1">
    <source>
        <dbReference type="SAM" id="MobiDB-lite"/>
    </source>
</evidence>
<dbReference type="Pfam" id="PF01553">
    <property type="entry name" value="Acyltransferase"/>
    <property type="match status" value="1"/>
</dbReference>
<gene>
    <name evidence="3" type="ORF">SAMN05421538_102346</name>
</gene>
<reference evidence="3 4" key="1">
    <citation type="submission" date="2016-10" db="EMBL/GenBank/DDBJ databases">
        <authorList>
            <person name="de Groot N.N."/>
        </authorList>
    </citation>
    <scope>NUCLEOTIDE SEQUENCE [LARGE SCALE GENOMIC DNA]</scope>
    <source>
        <strain evidence="3 4">DSM 22220</strain>
    </source>
</reference>
<keyword evidence="4" id="KW-1185">Reference proteome</keyword>
<dbReference type="STRING" id="591205.SAMN05421538_102346"/>
<dbReference type="AlphaFoldDB" id="A0A1G6XBF6"/>
<feature type="domain" description="Phospholipid/glycerol acyltransferase" evidence="2">
    <location>
        <begin position="103"/>
        <end position="225"/>
    </location>
</feature>
<dbReference type="GO" id="GO:0016746">
    <property type="term" value="F:acyltransferase activity"/>
    <property type="evidence" value="ECO:0007669"/>
    <property type="project" value="InterPro"/>
</dbReference>
<accession>A0A1G6XBF6</accession>
<proteinExistence type="predicted"/>
<dbReference type="EMBL" id="FNAH01000002">
    <property type="protein sequence ID" value="SDD75133.1"/>
    <property type="molecule type" value="Genomic_DNA"/>
</dbReference>
<dbReference type="InterPro" id="IPR002123">
    <property type="entry name" value="Plipid/glycerol_acylTrfase"/>
</dbReference>
<evidence type="ECO:0000313" key="4">
    <source>
        <dbReference type="Proteomes" id="UP000199344"/>
    </source>
</evidence>
<dbReference type="CDD" id="cd07986">
    <property type="entry name" value="LPLAT_ACT14924-like"/>
    <property type="match status" value="1"/>
</dbReference>
<sequence length="311" mass="35565">MRPSARPAIIPSMTGPLDNPRNEMQHRLDPLIEERAPWLFSGRLHHRVARRILMQMLGYPRTLDLGAEFRDRSTADIFRHMDRLIIRDLEVSGLDHIPKTGPALIVANHPTGIADGIVLYSLIGRVRPDLFIYTNQDILRVLPQLQDMIVPVEWRTEKRSHAKTRATMEQTRAWLAEDRIGLIFPSGRLAKRRGMTLHERPWMASAAMIARKMGVPVIPLRIRARNSILFYLFDAIHPTLRDVTLFHEVLNKAGQQYQITVGAPVSPASLPAKSDEAIEMLRRIVLGLPEPDDTRPVSTSRLMKRRIIRHV</sequence>
<feature type="region of interest" description="Disordered" evidence="1">
    <location>
        <begin position="1"/>
        <end position="22"/>
    </location>
</feature>
<organism evidence="3 4">
    <name type="scientific">Paracoccus isoporae</name>
    <dbReference type="NCBI Taxonomy" id="591205"/>
    <lineage>
        <taxon>Bacteria</taxon>
        <taxon>Pseudomonadati</taxon>
        <taxon>Pseudomonadota</taxon>
        <taxon>Alphaproteobacteria</taxon>
        <taxon>Rhodobacterales</taxon>
        <taxon>Paracoccaceae</taxon>
        <taxon>Paracoccus</taxon>
    </lineage>
</organism>
<dbReference type="SMART" id="SM00563">
    <property type="entry name" value="PlsC"/>
    <property type="match status" value="1"/>
</dbReference>
<protein>
    <submittedName>
        <fullName evidence="3">Putative hemolysin</fullName>
    </submittedName>
</protein>
<evidence type="ECO:0000259" key="2">
    <source>
        <dbReference type="SMART" id="SM00563"/>
    </source>
</evidence>
<name>A0A1G6XBF6_9RHOB</name>